<name>A0A7S4G605_9EUGL</name>
<sequence length="124" mass="14209">MLCCSQQSREPDRPHKQSHAYTLADMPMSRTQHRMRPQHLSGRKMQKEGSLAWAKKRGGKKAGLHRASFPTNPRTTALCRTLNAQCWRLSAVQWHIITDCHRRSAKRCWSFVNRDSGANTADPV</sequence>
<proteinExistence type="predicted"/>
<feature type="compositionally biased region" description="Basic residues" evidence="1">
    <location>
        <begin position="54"/>
        <end position="64"/>
    </location>
</feature>
<dbReference type="EMBL" id="HBJA01108343">
    <property type="protein sequence ID" value="CAE0826168.1"/>
    <property type="molecule type" value="Transcribed_RNA"/>
</dbReference>
<protein>
    <submittedName>
        <fullName evidence="2">Uncharacterized protein</fullName>
    </submittedName>
</protein>
<reference evidence="2" key="1">
    <citation type="submission" date="2021-01" db="EMBL/GenBank/DDBJ databases">
        <authorList>
            <person name="Corre E."/>
            <person name="Pelletier E."/>
            <person name="Niang G."/>
            <person name="Scheremetjew M."/>
            <person name="Finn R."/>
            <person name="Kale V."/>
            <person name="Holt S."/>
            <person name="Cochrane G."/>
            <person name="Meng A."/>
            <person name="Brown T."/>
            <person name="Cohen L."/>
        </authorList>
    </citation>
    <scope>NUCLEOTIDE SEQUENCE</scope>
    <source>
        <strain evidence="2">CCMP1594</strain>
    </source>
</reference>
<organism evidence="2">
    <name type="scientific">Eutreptiella gymnastica</name>
    <dbReference type="NCBI Taxonomy" id="73025"/>
    <lineage>
        <taxon>Eukaryota</taxon>
        <taxon>Discoba</taxon>
        <taxon>Euglenozoa</taxon>
        <taxon>Euglenida</taxon>
        <taxon>Spirocuta</taxon>
        <taxon>Euglenophyceae</taxon>
        <taxon>Eutreptiales</taxon>
        <taxon>Eutreptiaceae</taxon>
        <taxon>Eutreptiella</taxon>
    </lineage>
</organism>
<accession>A0A7S4G605</accession>
<evidence type="ECO:0000256" key="1">
    <source>
        <dbReference type="SAM" id="MobiDB-lite"/>
    </source>
</evidence>
<gene>
    <name evidence="2" type="ORF">EGYM00163_LOCUS37420</name>
</gene>
<feature type="compositionally biased region" description="Basic residues" evidence="1">
    <location>
        <begin position="31"/>
        <end position="44"/>
    </location>
</feature>
<dbReference type="AlphaFoldDB" id="A0A7S4G605"/>
<feature type="region of interest" description="Disordered" evidence="1">
    <location>
        <begin position="1"/>
        <end position="70"/>
    </location>
</feature>
<evidence type="ECO:0000313" key="2">
    <source>
        <dbReference type="EMBL" id="CAE0826168.1"/>
    </source>
</evidence>